<dbReference type="InterPro" id="IPR032466">
    <property type="entry name" value="Metal_Hydrolase"/>
</dbReference>
<dbReference type="InterPro" id="IPR006680">
    <property type="entry name" value="Amidohydro-rel"/>
</dbReference>
<keyword evidence="2" id="KW-0732">Signal</keyword>
<evidence type="ECO:0000259" key="3">
    <source>
        <dbReference type="Pfam" id="PF04909"/>
    </source>
</evidence>
<feature type="domain" description="Amidohydrolase-related" evidence="3">
    <location>
        <begin position="26"/>
        <end position="275"/>
    </location>
</feature>
<protein>
    <submittedName>
        <fullName evidence="4">Amidohydrolase family protein</fullName>
    </submittedName>
</protein>
<dbReference type="SUPFAM" id="SSF51556">
    <property type="entry name" value="Metallo-dependent hydrolases"/>
    <property type="match status" value="1"/>
</dbReference>
<keyword evidence="5" id="KW-1185">Reference proteome</keyword>
<evidence type="ECO:0000256" key="2">
    <source>
        <dbReference type="SAM" id="SignalP"/>
    </source>
</evidence>
<dbReference type="Pfam" id="PF04909">
    <property type="entry name" value="Amidohydro_2"/>
    <property type="match status" value="1"/>
</dbReference>
<dbReference type="Gene3D" id="3.20.20.140">
    <property type="entry name" value="Metal-dependent hydrolases"/>
    <property type="match status" value="1"/>
</dbReference>
<dbReference type="Proteomes" id="UP000829194">
    <property type="component" value="Chromosome"/>
</dbReference>
<dbReference type="InterPro" id="IPR032465">
    <property type="entry name" value="ACMSD"/>
</dbReference>
<evidence type="ECO:0000313" key="5">
    <source>
        <dbReference type="Proteomes" id="UP000829194"/>
    </source>
</evidence>
<sequence>MIKHAILGLMLFCLPPLALAQDEVFDVHVHLWHGEKSLKEYYAQLEAEHQPVARHSGIYMAIKGETQENRRKNDELIALSKRYPKLMPIASVHPLDGQVAIDELKRLAGLGVKALKLHPHTQRFDITDPQVRALCKLAGELGVAVLFDNFNIVPGDNQNLFNLAVGLPKTQFVFAHMGGLDFRFWNSLFLARTAKDFFFDNIHFDISATVALVADSPVEPEFVWTIRSVGIDNVMLGSDYPQLSLKQAGDALEKLDLSVEEKRKIRWGNANKLFGDKR</sequence>
<dbReference type="PANTHER" id="PTHR21240">
    <property type="entry name" value="2-AMINO-3-CARBOXYLMUCONATE-6-SEMIALDEHYDE DECARBOXYLASE"/>
    <property type="match status" value="1"/>
</dbReference>
<evidence type="ECO:0000313" key="4">
    <source>
        <dbReference type="EMBL" id="UNP31470.1"/>
    </source>
</evidence>
<keyword evidence="1" id="KW-0456">Lyase</keyword>
<organism evidence="4 5">
    <name type="scientific">Lysobacter gummosus</name>
    <dbReference type="NCBI Taxonomy" id="262324"/>
    <lineage>
        <taxon>Bacteria</taxon>
        <taxon>Pseudomonadati</taxon>
        <taxon>Pseudomonadota</taxon>
        <taxon>Gammaproteobacteria</taxon>
        <taxon>Lysobacterales</taxon>
        <taxon>Lysobacteraceae</taxon>
        <taxon>Lysobacter</taxon>
    </lineage>
</organism>
<reference evidence="4 5" key="1">
    <citation type="submission" date="2022-03" db="EMBL/GenBank/DDBJ databases">
        <title>Complete genome sequence of Lysobacter capsici VKM B-2533 and Lysobacter gummosus 10.1.1, promising sources of lytic agents.</title>
        <authorList>
            <person name="Tarlachkov S.V."/>
            <person name="Kudryakova I.V."/>
            <person name="Afoshin A.S."/>
            <person name="Leontyevskaya E.A."/>
            <person name="Leontyevskaya N.V."/>
        </authorList>
    </citation>
    <scope>NUCLEOTIDE SEQUENCE [LARGE SCALE GENOMIC DNA]</scope>
    <source>
        <strain evidence="4 5">10.1.1</strain>
    </source>
</reference>
<dbReference type="EMBL" id="CP093547">
    <property type="protein sequence ID" value="UNP31470.1"/>
    <property type="molecule type" value="Genomic_DNA"/>
</dbReference>
<gene>
    <name evidence="4" type="ORF">MOV92_09600</name>
</gene>
<dbReference type="PANTHER" id="PTHR21240:SF28">
    <property type="entry name" value="ISO-OROTATE DECARBOXYLASE (EUROFUNG)"/>
    <property type="match status" value="1"/>
</dbReference>
<accession>A0ABY3XIJ2</accession>
<feature type="signal peptide" evidence="2">
    <location>
        <begin position="1"/>
        <end position="20"/>
    </location>
</feature>
<dbReference type="RefSeq" id="WP_222837591.1">
    <property type="nucleotide sequence ID" value="NZ_CP011131.1"/>
</dbReference>
<proteinExistence type="predicted"/>
<feature type="chain" id="PRO_5045542771" evidence="2">
    <location>
        <begin position="21"/>
        <end position="278"/>
    </location>
</feature>
<evidence type="ECO:0000256" key="1">
    <source>
        <dbReference type="ARBA" id="ARBA00023239"/>
    </source>
</evidence>
<name>A0ABY3XIJ2_9GAMM</name>